<keyword evidence="6" id="KW-1133">Transmembrane helix</keyword>
<evidence type="ECO:0000256" key="6">
    <source>
        <dbReference type="ARBA" id="ARBA00022989"/>
    </source>
</evidence>
<evidence type="ECO:0000256" key="9">
    <source>
        <dbReference type="SAM" id="SignalP"/>
    </source>
</evidence>
<evidence type="ECO:0000256" key="2">
    <source>
        <dbReference type="ARBA" id="ARBA00022614"/>
    </source>
</evidence>
<comment type="subcellular location">
    <subcellularLocation>
        <location evidence="1">Membrane</location>
    </subcellularLocation>
</comment>
<reference evidence="11" key="1">
    <citation type="journal article" date="2021" name="bioRxiv">
        <title>Whole Genome Assembly and Annotation of Northern Wild Rice, Zizania palustris L., Supports a Whole Genome Duplication in the Zizania Genus.</title>
        <authorList>
            <person name="Haas M."/>
            <person name="Kono T."/>
            <person name="Macchietto M."/>
            <person name="Millas R."/>
            <person name="McGilp L."/>
            <person name="Shao M."/>
            <person name="Duquette J."/>
            <person name="Hirsch C.N."/>
            <person name="Kimball J."/>
        </authorList>
    </citation>
    <scope>NUCLEOTIDE SEQUENCE</scope>
    <source>
        <tissue evidence="11">Fresh leaf tissue</tissue>
    </source>
</reference>
<protein>
    <recommendedName>
        <fullName evidence="10">Leucine-rich repeat-containing N-terminal plant-type domain-containing protein</fullName>
    </recommendedName>
</protein>
<keyword evidence="2" id="KW-0433">Leucine-rich repeat</keyword>
<dbReference type="GO" id="GO:0016020">
    <property type="term" value="C:membrane"/>
    <property type="evidence" value="ECO:0007669"/>
    <property type="project" value="UniProtKB-SubCell"/>
</dbReference>
<name>A0A8J5SZ57_ZIZPA</name>
<keyword evidence="5" id="KW-0677">Repeat</keyword>
<evidence type="ECO:0000259" key="10">
    <source>
        <dbReference type="Pfam" id="PF08263"/>
    </source>
</evidence>
<dbReference type="Pfam" id="PF08263">
    <property type="entry name" value="LRRNT_2"/>
    <property type="match status" value="1"/>
</dbReference>
<accession>A0A8J5SZ57</accession>
<comment type="caution">
    <text evidence="11">The sequence shown here is derived from an EMBL/GenBank/DDBJ whole genome shotgun (WGS) entry which is preliminary data.</text>
</comment>
<evidence type="ECO:0000313" key="12">
    <source>
        <dbReference type="Proteomes" id="UP000729402"/>
    </source>
</evidence>
<evidence type="ECO:0000256" key="4">
    <source>
        <dbReference type="ARBA" id="ARBA00022729"/>
    </source>
</evidence>
<dbReference type="AlphaFoldDB" id="A0A8J5SZ57"/>
<evidence type="ECO:0000256" key="7">
    <source>
        <dbReference type="ARBA" id="ARBA00023136"/>
    </source>
</evidence>
<keyword evidence="12" id="KW-1185">Reference proteome</keyword>
<dbReference type="InterPro" id="IPR001611">
    <property type="entry name" value="Leu-rich_rpt"/>
</dbReference>
<reference evidence="11" key="2">
    <citation type="submission" date="2021-02" db="EMBL/GenBank/DDBJ databases">
        <authorList>
            <person name="Kimball J.A."/>
            <person name="Haas M.W."/>
            <person name="Macchietto M."/>
            <person name="Kono T."/>
            <person name="Duquette J."/>
            <person name="Shao M."/>
        </authorList>
    </citation>
    <scope>NUCLEOTIDE SEQUENCE</scope>
    <source>
        <tissue evidence="11">Fresh leaf tissue</tissue>
    </source>
</reference>
<dbReference type="PANTHER" id="PTHR48007:SF34">
    <property type="entry name" value="PROTEIN STRUBBELIG-RECEPTOR FAMILY 8 ISOFORM X1"/>
    <property type="match status" value="1"/>
</dbReference>
<evidence type="ECO:0000256" key="8">
    <source>
        <dbReference type="ARBA" id="ARBA00023170"/>
    </source>
</evidence>
<dbReference type="PANTHER" id="PTHR48007">
    <property type="entry name" value="LEUCINE-RICH REPEAT RECEPTOR-LIKE PROTEIN KINASE PXC1"/>
    <property type="match status" value="1"/>
</dbReference>
<evidence type="ECO:0000256" key="5">
    <source>
        <dbReference type="ARBA" id="ARBA00022737"/>
    </source>
</evidence>
<keyword evidence="8" id="KW-0675">Receptor</keyword>
<feature type="domain" description="Leucine-rich repeat-containing N-terminal plant-type" evidence="10">
    <location>
        <begin position="27"/>
        <end position="68"/>
    </location>
</feature>
<organism evidence="11 12">
    <name type="scientific">Zizania palustris</name>
    <name type="common">Northern wild rice</name>
    <dbReference type="NCBI Taxonomy" id="103762"/>
    <lineage>
        <taxon>Eukaryota</taxon>
        <taxon>Viridiplantae</taxon>
        <taxon>Streptophyta</taxon>
        <taxon>Embryophyta</taxon>
        <taxon>Tracheophyta</taxon>
        <taxon>Spermatophyta</taxon>
        <taxon>Magnoliopsida</taxon>
        <taxon>Liliopsida</taxon>
        <taxon>Poales</taxon>
        <taxon>Poaceae</taxon>
        <taxon>BOP clade</taxon>
        <taxon>Oryzoideae</taxon>
        <taxon>Oryzeae</taxon>
        <taxon>Zizaniinae</taxon>
        <taxon>Zizania</taxon>
    </lineage>
</organism>
<dbReference type="Proteomes" id="UP000729402">
    <property type="component" value="Unassembled WGS sequence"/>
</dbReference>
<keyword evidence="3" id="KW-0812">Transmembrane</keyword>
<dbReference type="EMBL" id="JAAALK010000283">
    <property type="protein sequence ID" value="KAG8070105.1"/>
    <property type="molecule type" value="Genomic_DNA"/>
</dbReference>
<dbReference type="FunFam" id="3.80.10.10:FF:000062">
    <property type="entry name" value="protein STRUBBELIG-RECEPTOR FAMILY 3"/>
    <property type="match status" value="1"/>
</dbReference>
<feature type="chain" id="PRO_5035226597" description="Leucine-rich repeat-containing N-terminal plant-type domain-containing protein" evidence="9">
    <location>
        <begin position="24"/>
        <end position="169"/>
    </location>
</feature>
<dbReference type="Pfam" id="PF13855">
    <property type="entry name" value="LRR_8"/>
    <property type="match status" value="1"/>
</dbReference>
<dbReference type="InterPro" id="IPR046959">
    <property type="entry name" value="PRK1-6/SRF4-like"/>
</dbReference>
<keyword evidence="4 9" id="KW-0732">Signal</keyword>
<evidence type="ECO:0000256" key="3">
    <source>
        <dbReference type="ARBA" id="ARBA00022692"/>
    </source>
</evidence>
<feature type="signal peptide" evidence="9">
    <location>
        <begin position="1"/>
        <end position="23"/>
    </location>
</feature>
<sequence>MAALAAALAGLLLLAPSPAPAGATTDSSDAAALENLYSSWNSPSQLAGWSAGSGGDPCGAGWQGISCSGAGVTEIKLAGVGLDGSLGYELSSLYSLKTLDLSNNNLHGSVPYQLPPNLTYLNLATNNLSGNLPYSISNMVSLEHLNISHNSLAQQMGDLFGSLNSLSEL</sequence>
<dbReference type="InterPro" id="IPR013210">
    <property type="entry name" value="LRR_N_plant-typ"/>
</dbReference>
<evidence type="ECO:0000313" key="11">
    <source>
        <dbReference type="EMBL" id="KAG8070105.1"/>
    </source>
</evidence>
<proteinExistence type="predicted"/>
<gene>
    <name evidence="11" type="ORF">GUJ93_ZPchr0006g42032</name>
</gene>
<evidence type="ECO:0000256" key="1">
    <source>
        <dbReference type="ARBA" id="ARBA00004370"/>
    </source>
</evidence>
<keyword evidence="7" id="KW-0472">Membrane</keyword>